<proteinExistence type="predicted"/>
<keyword evidence="3" id="KW-0804">Transcription</keyword>
<dbReference type="STRING" id="394193.SAMN04489732_101157"/>
<keyword evidence="6" id="KW-1185">Reference proteome</keyword>
<accession>A0A1H8Q115</accession>
<gene>
    <name evidence="5" type="ORF">SAMN04489732_101157</name>
</gene>
<protein>
    <submittedName>
        <fullName evidence="5">DNA-binding transcriptional regulator, Lrp family</fullName>
    </submittedName>
</protein>
<evidence type="ECO:0000259" key="4">
    <source>
        <dbReference type="PROSITE" id="PS50956"/>
    </source>
</evidence>
<organism evidence="5 6">
    <name type="scientific">Amycolatopsis saalfeldensis</name>
    <dbReference type="NCBI Taxonomy" id="394193"/>
    <lineage>
        <taxon>Bacteria</taxon>
        <taxon>Bacillati</taxon>
        <taxon>Actinomycetota</taxon>
        <taxon>Actinomycetes</taxon>
        <taxon>Pseudonocardiales</taxon>
        <taxon>Pseudonocardiaceae</taxon>
        <taxon>Amycolatopsis</taxon>
    </lineage>
</organism>
<sequence>MPESGGRMAAVLDEVDLKLIAELKADGRASMRALAERAHISRAGCYTRVERLHREGVITGYAAVTDPRRMGQGLSAYVYLKVTQNSWRTVRTALKQISEIEHGGLVSGDNDLILFVRTRDADSLRDLVFERLQSMPDVLSTHTVLVFDEL</sequence>
<dbReference type="PRINTS" id="PR00033">
    <property type="entry name" value="HTHASNC"/>
</dbReference>
<dbReference type="InterPro" id="IPR036390">
    <property type="entry name" value="WH_DNA-bd_sf"/>
</dbReference>
<dbReference type="GO" id="GO:0043200">
    <property type="term" value="P:response to amino acid"/>
    <property type="evidence" value="ECO:0007669"/>
    <property type="project" value="TreeGrafter"/>
</dbReference>
<keyword evidence="1" id="KW-0805">Transcription regulation</keyword>
<dbReference type="AlphaFoldDB" id="A0A1H8Q115"/>
<evidence type="ECO:0000313" key="5">
    <source>
        <dbReference type="EMBL" id="SEO47756.1"/>
    </source>
</evidence>
<dbReference type="InterPro" id="IPR036388">
    <property type="entry name" value="WH-like_DNA-bd_sf"/>
</dbReference>
<evidence type="ECO:0000256" key="3">
    <source>
        <dbReference type="ARBA" id="ARBA00023163"/>
    </source>
</evidence>
<name>A0A1H8Q115_9PSEU</name>
<evidence type="ECO:0000313" key="6">
    <source>
        <dbReference type="Proteomes" id="UP000198582"/>
    </source>
</evidence>
<dbReference type="InterPro" id="IPR019888">
    <property type="entry name" value="Tscrpt_reg_AsnC-like"/>
</dbReference>
<evidence type="ECO:0000256" key="1">
    <source>
        <dbReference type="ARBA" id="ARBA00023015"/>
    </source>
</evidence>
<dbReference type="Pfam" id="PF13412">
    <property type="entry name" value="HTH_24"/>
    <property type="match status" value="1"/>
</dbReference>
<dbReference type="InterPro" id="IPR019887">
    <property type="entry name" value="Tscrpt_reg_AsnC/Lrp_C"/>
</dbReference>
<dbReference type="SUPFAM" id="SSF54909">
    <property type="entry name" value="Dimeric alpha+beta barrel"/>
    <property type="match status" value="1"/>
</dbReference>
<dbReference type="InterPro" id="IPR011008">
    <property type="entry name" value="Dimeric_a/b-barrel"/>
</dbReference>
<dbReference type="RefSeq" id="WP_245787072.1">
    <property type="nucleotide sequence ID" value="NZ_FOEF01000001.1"/>
</dbReference>
<dbReference type="PANTHER" id="PTHR30154:SF34">
    <property type="entry name" value="TRANSCRIPTIONAL REGULATOR AZLB"/>
    <property type="match status" value="1"/>
</dbReference>
<dbReference type="Gene3D" id="1.10.10.10">
    <property type="entry name" value="Winged helix-like DNA-binding domain superfamily/Winged helix DNA-binding domain"/>
    <property type="match status" value="1"/>
</dbReference>
<dbReference type="SMART" id="SM00344">
    <property type="entry name" value="HTH_ASNC"/>
    <property type="match status" value="1"/>
</dbReference>
<dbReference type="SUPFAM" id="SSF46785">
    <property type="entry name" value="Winged helix' DNA-binding domain"/>
    <property type="match status" value="1"/>
</dbReference>
<dbReference type="PROSITE" id="PS50956">
    <property type="entry name" value="HTH_ASNC_2"/>
    <property type="match status" value="1"/>
</dbReference>
<reference evidence="5 6" key="1">
    <citation type="submission" date="2016-10" db="EMBL/GenBank/DDBJ databases">
        <authorList>
            <person name="de Groot N.N."/>
        </authorList>
    </citation>
    <scope>NUCLEOTIDE SEQUENCE [LARGE SCALE GENOMIC DNA]</scope>
    <source>
        <strain evidence="5 6">DSM 44993</strain>
    </source>
</reference>
<evidence type="ECO:0000256" key="2">
    <source>
        <dbReference type="ARBA" id="ARBA00023125"/>
    </source>
</evidence>
<keyword evidence="2 5" id="KW-0238">DNA-binding</keyword>
<dbReference type="Proteomes" id="UP000198582">
    <property type="component" value="Unassembled WGS sequence"/>
</dbReference>
<dbReference type="GO" id="GO:0043565">
    <property type="term" value="F:sequence-specific DNA binding"/>
    <property type="evidence" value="ECO:0007669"/>
    <property type="project" value="InterPro"/>
</dbReference>
<feature type="domain" description="HTH asnC-type" evidence="4">
    <location>
        <begin position="12"/>
        <end position="73"/>
    </location>
</feature>
<dbReference type="PANTHER" id="PTHR30154">
    <property type="entry name" value="LEUCINE-RESPONSIVE REGULATORY PROTEIN"/>
    <property type="match status" value="1"/>
</dbReference>
<dbReference type="Gene3D" id="3.30.70.920">
    <property type="match status" value="1"/>
</dbReference>
<dbReference type="EMBL" id="FOEF01000001">
    <property type="protein sequence ID" value="SEO47756.1"/>
    <property type="molecule type" value="Genomic_DNA"/>
</dbReference>
<dbReference type="InterPro" id="IPR000485">
    <property type="entry name" value="AsnC-type_HTH_dom"/>
</dbReference>
<dbReference type="Pfam" id="PF01037">
    <property type="entry name" value="AsnC_trans_reg"/>
    <property type="match status" value="1"/>
</dbReference>
<dbReference type="GO" id="GO:0005829">
    <property type="term" value="C:cytosol"/>
    <property type="evidence" value="ECO:0007669"/>
    <property type="project" value="TreeGrafter"/>
</dbReference>